<dbReference type="AlphaFoldDB" id="A0A517XU03"/>
<name>A0A517XU03_9BACT</name>
<dbReference type="EMBL" id="CP036273">
    <property type="protein sequence ID" value="QDU20986.1"/>
    <property type="molecule type" value="Genomic_DNA"/>
</dbReference>
<accession>A0A517XU03</accession>
<dbReference type="Proteomes" id="UP000319576">
    <property type="component" value="Chromosome"/>
</dbReference>
<evidence type="ECO:0000313" key="1">
    <source>
        <dbReference type="EMBL" id="QDU20986.1"/>
    </source>
</evidence>
<evidence type="ECO:0000313" key="2">
    <source>
        <dbReference type="Proteomes" id="UP000319576"/>
    </source>
</evidence>
<organism evidence="1 2">
    <name type="scientific">Urbifossiella limnaea</name>
    <dbReference type="NCBI Taxonomy" id="2528023"/>
    <lineage>
        <taxon>Bacteria</taxon>
        <taxon>Pseudomonadati</taxon>
        <taxon>Planctomycetota</taxon>
        <taxon>Planctomycetia</taxon>
        <taxon>Gemmatales</taxon>
        <taxon>Gemmataceae</taxon>
        <taxon>Urbifossiella</taxon>
    </lineage>
</organism>
<reference evidence="1 2" key="1">
    <citation type="submission" date="2019-02" db="EMBL/GenBank/DDBJ databases">
        <title>Deep-cultivation of Planctomycetes and their phenomic and genomic characterization uncovers novel biology.</title>
        <authorList>
            <person name="Wiegand S."/>
            <person name="Jogler M."/>
            <person name="Boedeker C."/>
            <person name="Pinto D."/>
            <person name="Vollmers J."/>
            <person name="Rivas-Marin E."/>
            <person name="Kohn T."/>
            <person name="Peeters S.H."/>
            <person name="Heuer A."/>
            <person name="Rast P."/>
            <person name="Oberbeckmann S."/>
            <person name="Bunk B."/>
            <person name="Jeske O."/>
            <person name="Meyerdierks A."/>
            <person name="Storesund J.E."/>
            <person name="Kallscheuer N."/>
            <person name="Luecker S."/>
            <person name="Lage O.M."/>
            <person name="Pohl T."/>
            <person name="Merkel B.J."/>
            <person name="Hornburger P."/>
            <person name="Mueller R.-W."/>
            <person name="Bruemmer F."/>
            <person name="Labrenz M."/>
            <person name="Spormann A.M."/>
            <person name="Op den Camp H."/>
            <person name="Overmann J."/>
            <person name="Amann R."/>
            <person name="Jetten M.S.M."/>
            <person name="Mascher T."/>
            <person name="Medema M.H."/>
            <person name="Devos D.P."/>
            <person name="Kaster A.-K."/>
            <person name="Ovreas L."/>
            <person name="Rohde M."/>
            <person name="Galperin M.Y."/>
            <person name="Jogler C."/>
        </authorList>
    </citation>
    <scope>NUCLEOTIDE SEQUENCE [LARGE SCALE GENOMIC DNA]</scope>
    <source>
        <strain evidence="1 2">ETA_A1</strain>
    </source>
</reference>
<dbReference type="KEGG" id="uli:ETAA1_29490"/>
<dbReference type="RefSeq" id="WP_145239489.1">
    <property type="nucleotide sequence ID" value="NZ_CP036273.1"/>
</dbReference>
<protein>
    <submittedName>
        <fullName evidence="1">Uncharacterized protein</fullName>
    </submittedName>
</protein>
<gene>
    <name evidence="1" type="ORF">ETAA1_29490</name>
</gene>
<sequence>MPTNKPASPDQVATAVAALRSFWETGRASWGRVGATDDEAPAVTKKRAARRRKQVGYVHGNKTELLKRAAADEGMNHDTLAKAWKASRLYTSEQVEELCGLVERHAARFGPTHLTRVMAVADAKKRDALTRKAVRGRWGVTRLERAVQAVNGRREHVGNRPQIPDARPELLHALIALCEKWRRFGAAAGAKLSDELKVVVGRAAKAVERVQAVAAAELAPAGPTGPATTRT</sequence>
<keyword evidence="2" id="KW-1185">Reference proteome</keyword>
<proteinExistence type="predicted"/>